<organism evidence="8 9">
    <name type="scientific">Microbacterium thalassium</name>
    <dbReference type="NCBI Taxonomy" id="362649"/>
    <lineage>
        <taxon>Bacteria</taxon>
        <taxon>Bacillati</taxon>
        <taxon>Actinomycetota</taxon>
        <taxon>Actinomycetes</taxon>
        <taxon>Micrococcales</taxon>
        <taxon>Microbacteriaceae</taxon>
        <taxon>Microbacterium</taxon>
    </lineage>
</organism>
<comment type="similarity">
    <text evidence="6">Belongs to the PINc/VapC protein family.</text>
</comment>
<keyword evidence="6" id="KW-0800">Toxin</keyword>
<keyword evidence="2 6" id="KW-0540">Nuclease</keyword>
<name>A0A7X0FS65_9MICO</name>
<feature type="binding site" evidence="6">
    <location>
        <position position="94"/>
    </location>
    <ligand>
        <name>Mg(2+)</name>
        <dbReference type="ChEBI" id="CHEBI:18420"/>
    </ligand>
</feature>
<dbReference type="PANTHER" id="PTHR35901:SF1">
    <property type="entry name" value="EXONUCLEASE VAPC9"/>
    <property type="match status" value="1"/>
</dbReference>
<evidence type="ECO:0000256" key="1">
    <source>
        <dbReference type="ARBA" id="ARBA00022649"/>
    </source>
</evidence>
<dbReference type="InterPro" id="IPR029060">
    <property type="entry name" value="PIN-like_dom_sf"/>
</dbReference>
<dbReference type="InterPro" id="IPR051619">
    <property type="entry name" value="TypeII_TA_RNase_PINc/VapC"/>
</dbReference>
<dbReference type="HAMAP" id="MF_00265">
    <property type="entry name" value="VapC_Nob1"/>
    <property type="match status" value="1"/>
</dbReference>
<evidence type="ECO:0000313" key="9">
    <source>
        <dbReference type="Proteomes" id="UP000537775"/>
    </source>
</evidence>
<dbReference type="SUPFAM" id="SSF88723">
    <property type="entry name" value="PIN domain-like"/>
    <property type="match status" value="1"/>
</dbReference>
<evidence type="ECO:0000256" key="5">
    <source>
        <dbReference type="ARBA" id="ARBA00022842"/>
    </source>
</evidence>
<accession>A0A7X0FS65</accession>
<dbReference type="Gene3D" id="3.40.50.1010">
    <property type="entry name" value="5'-nuclease"/>
    <property type="match status" value="1"/>
</dbReference>
<keyword evidence="1 6" id="KW-1277">Toxin-antitoxin system</keyword>
<dbReference type="GO" id="GO:0016787">
    <property type="term" value="F:hydrolase activity"/>
    <property type="evidence" value="ECO:0007669"/>
    <property type="project" value="UniProtKB-KW"/>
</dbReference>
<dbReference type="CDD" id="cd09873">
    <property type="entry name" value="PIN_Pae0151-like"/>
    <property type="match status" value="1"/>
</dbReference>
<dbReference type="Pfam" id="PF01850">
    <property type="entry name" value="PIN"/>
    <property type="match status" value="1"/>
</dbReference>
<comment type="caution">
    <text evidence="8">The sequence shown here is derived from an EMBL/GenBank/DDBJ whole genome shotgun (WGS) entry which is preliminary data.</text>
</comment>
<feature type="binding site" evidence="6">
    <location>
        <position position="5"/>
    </location>
    <ligand>
        <name>Mg(2+)</name>
        <dbReference type="ChEBI" id="CHEBI:18420"/>
    </ligand>
</feature>
<reference evidence="8 9" key="1">
    <citation type="submission" date="2020-08" db="EMBL/GenBank/DDBJ databases">
        <title>Sequencing the genomes of 1000 actinobacteria strains.</title>
        <authorList>
            <person name="Klenk H.-P."/>
        </authorList>
    </citation>
    <scope>NUCLEOTIDE SEQUENCE [LARGE SCALE GENOMIC DNA]</scope>
    <source>
        <strain evidence="8 9">DSM 12511</strain>
    </source>
</reference>
<dbReference type="EC" id="3.1.-.-" evidence="6"/>
<feature type="domain" description="PIN" evidence="7">
    <location>
        <begin position="2"/>
        <end position="118"/>
    </location>
</feature>
<dbReference type="GO" id="GO:0090729">
    <property type="term" value="F:toxin activity"/>
    <property type="evidence" value="ECO:0007669"/>
    <property type="project" value="UniProtKB-KW"/>
</dbReference>
<comment type="cofactor">
    <cofactor evidence="6">
        <name>Mg(2+)</name>
        <dbReference type="ChEBI" id="CHEBI:18420"/>
    </cofactor>
</comment>
<dbReference type="GO" id="GO:0004540">
    <property type="term" value="F:RNA nuclease activity"/>
    <property type="evidence" value="ECO:0007669"/>
    <property type="project" value="InterPro"/>
</dbReference>
<dbReference type="AlphaFoldDB" id="A0A7X0FS65"/>
<keyword evidence="9" id="KW-1185">Reference proteome</keyword>
<evidence type="ECO:0000256" key="6">
    <source>
        <dbReference type="HAMAP-Rule" id="MF_00265"/>
    </source>
</evidence>
<sequence>MIVVDASVLVDALAGSDRAAAVRARLAEEDLAVPDIADVEVASALRGLAHAGRLDDRRLERAVADLARMRLQRHPSSLLIGRALDLRASLTPYDAVYVALAEALDCPLLTFDARIAAAPGIRCTVEVPEE</sequence>
<evidence type="ECO:0000256" key="3">
    <source>
        <dbReference type="ARBA" id="ARBA00022723"/>
    </source>
</evidence>
<dbReference type="PANTHER" id="PTHR35901">
    <property type="entry name" value="RIBONUCLEASE VAPC3"/>
    <property type="match status" value="1"/>
</dbReference>
<protein>
    <recommendedName>
        <fullName evidence="6">Ribonuclease VapC</fullName>
        <shortName evidence="6">RNase VapC</shortName>
        <ecNumber evidence="6">3.1.-.-</ecNumber>
    </recommendedName>
    <alternativeName>
        <fullName evidence="6">Toxin VapC</fullName>
    </alternativeName>
</protein>
<evidence type="ECO:0000313" key="8">
    <source>
        <dbReference type="EMBL" id="MBB6392735.1"/>
    </source>
</evidence>
<evidence type="ECO:0000256" key="2">
    <source>
        <dbReference type="ARBA" id="ARBA00022722"/>
    </source>
</evidence>
<dbReference type="InterPro" id="IPR044153">
    <property type="entry name" value="PIN_Pae0151-like"/>
</dbReference>
<dbReference type="Proteomes" id="UP000537775">
    <property type="component" value="Unassembled WGS sequence"/>
</dbReference>
<keyword evidence="3 6" id="KW-0479">Metal-binding</keyword>
<keyword evidence="4 6" id="KW-0378">Hydrolase</keyword>
<gene>
    <name evidence="6" type="primary">vapC</name>
    <name evidence="8" type="ORF">HD594_003048</name>
</gene>
<dbReference type="RefSeq" id="WP_184751773.1">
    <property type="nucleotide sequence ID" value="NZ_BAAAJR010000001.1"/>
</dbReference>
<proteinExistence type="inferred from homology"/>
<comment type="function">
    <text evidence="6">Toxic component of a toxin-antitoxin (TA) system. An RNase.</text>
</comment>
<dbReference type="GO" id="GO:0000287">
    <property type="term" value="F:magnesium ion binding"/>
    <property type="evidence" value="ECO:0007669"/>
    <property type="project" value="UniProtKB-UniRule"/>
</dbReference>
<dbReference type="EMBL" id="JACHML010000001">
    <property type="protein sequence ID" value="MBB6392735.1"/>
    <property type="molecule type" value="Genomic_DNA"/>
</dbReference>
<dbReference type="InterPro" id="IPR002716">
    <property type="entry name" value="PIN_dom"/>
</dbReference>
<evidence type="ECO:0000256" key="4">
    <source>
        <dbReference type="ARBA" id="ARBA00022801"/>
    </source>
</evidence>
<dbReference type="InterPro" id="IPR022907">
    <property type="entry name" value="VapC_family"/>
</dbReference>
<keyword evidence="5 6" id="KW-0460">Magnesium</keyword>
<evidence type="ECO:0000259" key="7">
    <source>
        <dbReference type="Pfam" id="PF01850"/>
    </source>
</evidence>